<dbReference type="Proteomes" id="UP000299211">
    <property type="component" value="Unassembled WGS sequence"/>
</dbReference>
<gene>
    <name evidence="1" type="ORF">SAV14893_098680</name>
    <name evidence="2" type="ORF">SAV31267_102750</name>
</gene>
<evidence type="ECO:0000313" key="2">
    <source>
        <dbReference type="EMBL" id="GDY80790.1"/>
    </source>
</evidence>
<accession>A0A4D4MFC4</accession>
<evidence type="ECO:0000313" key="4">
    <source>
        <dbReference type="Proteomes" id="UP000302139"/>
    </source>
</evidence>
<evidence type="ECO:0000313" key="3">
    <source>
        <dbReference type="Proteomes" id="UP000299211"/>
    </source>
</evidence>
<dbReference type="EMBL" id="BJHX01000005">
    <property type="protein sequence ID" value="GDY70475.1"/>
    <property type="molecule type" value="Genomic_DNA"/>
</dbReference>
<proteinExistence type="predicted"/>
<dbReference type="Proteomes" id="UP000302139">
    <property type="component" value="Unassembled WGS sequence"/>
</dbReference>
<name>A0A4D4MFC4_STRAX</name>
<protein>
    <submittedName>
        <fullName evidence="1">Uncharacterized protein</fullName>
    </submittedName>
</protein>
<comment type="caution">
    <text evidence="1">The sequence shown here is derived from an EMBL/GenBank/DDBJ whole genome shotgun (WGS) entry which is preliminary data.</text>
</comment>
<organism evidence="1 4">
    <name type="scientific">Streptomyces avermitilis</name>
    <dbReference type="NCBI Taxonomy" id="33903"/>
    <lineage>
        <taxon>Bacteria</taxon>
        <taxon>Bacillati</taxon>
        <taxon>Actinomycetota</taxon>
        <taxon>Actinomycetes</taxon>
        <taxon>Kitasatosporales</taxon>
        <taxon>Streptomycetaceae</taxon>
        <taxon>Streptomyces</taxon>
    </lineage>
</organism>
<evidence type="ECO:0000313" key="1">
    <source>
        <dbReference type="EMBL" id="GDY70475.1"/>
    </source>
</evidence>
<sequence>MYVQKDVDAWLAHVLAAHRGHYADPAARAAAADLLPTHLLATHLLAHAALLTELTHLALGAGVDQLAFDVTSPVRAEARNARFTLFTCEPMRPFPQADAFPGGDL</sequence>
<reference evidence="1 4" key="2">
    <citation type="submission" date="2019-04" db="EMBL/GenBank/DDBJ databases">
        <title>Draft genome sequences of Streptomyces avermitilis NBRC 14893.</title>
        <authorList>
            <person name="Komaki H."/>
            <person name="Tamura T."/>
            <person name="Hosoyama A."/>
        </authorList>
    </citation>
    <scope>NUCLEOTIDE SEQUENCE [LARGE SCALE GENOMIC DNA]</scope>
    <source>
        <strain evidence="1 4">NBRC 14893</strain>
    </source>
</reference>
<dbReference type="EMBL" id="BJHY01000004">
    <property type="protein sequence ID" value="GDY80790.1"/>
    <property type="molecule type" value="Genomic_DNA"/>
</dbReference>
<dbReference type="AlphaFoldDB" id="A0A4D4MFC4"/>
<reference evidence="2 3" key="1">
    <citation type="submission" date="2019-04" db="EMBL/GenBank/DDBJ databases">
        <title>Draft genome sequences of Streptomyces avermitilis ATCC 31267.</title>
        <authorList>
            <person name="Komaki H."/>
            <person name="Tamura T."/>
            <person name="Hosoyama A."/>
        </authorList>
    </citation>
    <scope>NUCLEOTIDE SEQUENCE [LARGE SCALE GENOMIC DNA]</scope>
    <source>
        <strain evidence="2 3">ATCC 31267</strain>
    </source>
</reference>